<dbReference type="PANTHER" id="PTHR20974">
    <property type="entry name" value="UPF0585 PROTEIN CG18661"/>
    <property type="match status" value="1"/>
</dbReference>
<protein>
    <submittedName>
        <fullName evidence="1">DUF938 domain-containing protein</fullName>
    </submittedName>
</protein>
<dbReference type="InterPro" id="IPR029063">
    <property type="entry name" value="SAM-dependent_MTases_sf"/>
</dbReference>
<reference evidence="2" key="1">
    <citation type="journal article" date="2019" name="Int. J. Syst. Evol. Microbiol.">
        <title>The Global Catalogue of Microorganisms (GCM) 10K type strain sequencing project: providing services to taxonomists for standard genome sequencing and annotation.</title>
        <authorList>
            <consortium name="The Broad Institute Genomics Platform"/>
            <consortium name="The Broad Institute Genome Sequencing Center for Infectious Disease"/>
            <person name="Wu L."/>
            <person name="Ma J."/>
        </authorList>
    </citation>
    <scope>NUCLEOTIDE SEQUENCE [LARGE SCALE GENOMIC DNA]</scope>
    <source>
        <strain evidence="2">CGMCC 1.12702</strain>
    </source>
</reference>
<name>A0ABW4U0Q3_9SPHN</name>
<proteinExistence type="predicted"/>
<evidence type="ECO:0000313" key="1">
    <source>
        <dbReference type="EMBL" id="MFD1951522.1"/>
    </source>
</evidence>
<dbReference type="Proteomes" id="UP001597400">
    <property type="component" value="Unassembled WGS sequence"/>
</dbReference>
<dbReference type="Pfam" id="PF06080">
    <property type="entry name" value="DUF938"/>
    <property type="match status" value="1"/>
</dbReference>
<evidence type="ECO:0000313" key="2">
    <source>
        <dbReference type="Proteomes" id="UP001597400"/>
    </source>
</evidence>
<dbReference type="RefSeq" id="WP_380930260.1">
    <property type="nucleotide sequence ID" value="NZ_JBHUGS010000003.1"/>
</dbReference>
<keyword evidence="2" id="KW-1185">Reference proteome</keyword>
<comment type="caution">
    <text evidence="1">The sequence shown here is derived from an EMBL/GenBank/DDBJ whole genome shotgun (WGS) entry which is preliminary data.</text>
</comment>
<dbReference type="SUPFAM" id="SSF53335">
    <property type="entry name" value="S-adenosyl-L-methionine-dependent methyltransferases"/>
    <property type="match status" value="1"/>
</dbReference>
<sequence length="203" mass="22199">MMDPIDDRVFAPSVLRNRMPILSVLKTVLPSRGLVLEVASGSGEHIIYFAQQLPQLQWQPSDPSPTARASIAAWTATENLSNVRSPIDIDATARPWPVTDVDAIVAINMAHISPWSATQGLLREAGRLLSAGGLLYLYGPFRQVEVTLAPSNVAFDEDLRQRDASWGLRHLADIEAQASEVGLVMSDIIPMPANNLSVILRRL</sequence>
<dbReference type="InterPro" id="IPR010342">
    <property type="entry name" value="DUF938"/>
</dbReference>
<organism evidence="1 2">
    <name type="scientific">Sphingomonas arantia</name>
    <dbReference type="NCBI Taxonomy" id="1460676"/>
    <lineage>
        <taxon>Bacteria</taxon>
        <taxon>Pseudomonadati</taxon>
        <taxon>Pseudomonadota</taxon>
        <taxon>Alphaproteobacteria</taxon>
        <taxon>Sphingomonadales</taxon>
        <taxon>Sphingomonadaceae</taxon>
        <taxon>Sphingomonas</taxon>
    </lineage>
</organism>
<gene>
    <name evidence="1" type="ORF">ACFSGX_12180</name>
</gene>
<dbReference type="PANTHER" id="PTHR20974:SF0">
    <property type="entry name" value="UPF0585 PROTEIN CG18661"/>
    <property type="match status" value="1"/>
</dbReference>
<accession>A0ABW4U0Q3</accession>
<dbReference type="EMBL" id="JBHUGS010000003">
    <property type="protein sequence ID" value="MFD1951522.1"/>
    <property type="molecule type" value="Genomic_DNA"/>
</dbReference>
<dbReference type="Gene3D" id="3.40.50.150">
    <property type="entry name" value="Vaccinia Virus protein VP39"/>
    <property type="match status" value="1"/>
</dbReference>